<feature type="region of interest" description="Disordered" evidence="2">
    <location>
        <begin position="355"/>
        <end position="590"/>
    </location>
</feature>
<name>A0A0V0R9N6_PSEPJ</name>
<feature type="compositionally biased region" description="Basic and acidic residues" evidence="2">
    <location>
        <begin position="362"/>
        <end position="375"/>
    </location>
</feature>
<feature type="region of interest" description="Disordered" evidence="2">
    <location>
        <begin position="275"/>
        <end position="325"/>
    </location>
</feature>
<evidence type="ECO:0000313" key="4">
    <source>
        <dbReference type="Proteomes" id="UP000054937"/>
    </source>
</evidence>
<feature type="compositionally biased region" description="Low complexity" evidence="2">
    <location>
        <begin position="417"/>
        <end position="428"/>
    </location>
</feature>
<protein>
    <submittedName>
        <fullName evidence="3">Uncharacterized protein</fullName>
    </submittedName>
</protein>
<evidence type="ECO:0000256" key="2">
    <source>
        <dbReference type="SAM" id="MobiDB-lite"/>
    </source>
</evidence>
<feature type="compositionally biased region" description="Polar residues" evidence="2">
    <location>
        <begin position="376"/>
        <end position="402"/>
    </location>
</feature>
<sequence length="911" mass="106666">MDITCGSNFMAPLCSQCWYSGGHGKQQCFHQVGSLNQILQKLKKMHELNSENQSLQKPEIQTPPQKIHQQQQRQQLKQNNTQQVEQVLGKLEEIQSVVNQFRKELEVQKCVNSDVSEIFSKIQQVQDREVFEQCIKLLKKQMYVNENQELNFFTQEQLPIAKCNIQSIPQIMASLNELHRNSFQKQLAQLQNSNIENEDEKNEEDIEDQEYYKIGEAGIYQINQHLQGYKYRNNESDNFLKSVKTENVSSSEASSLDYKLQQQVFKQQDNLKENGEKLNSNQSQKEDNNEIDNSIQEKNQDQDQSEEEEINIEDSAENINSENQTNLQKEINLNNMEIEQKTNGQQQIVDIQQSNKDMQQNEDEKLKEIDQEKQGENYSETQLKDQNIQIQNGEQIKQNSRIGSEKKEYSQKKMSFQQQSEQIQDNQQKLNNITEGPNLEERKKEEYINLIKQRKIKSSEQNKQQIQNTEINNEEIEQENENQNPKNQESQMKKNKRGRKSKLEKEKELQDQEKEQDSNNQEPNLEKKYKKESYSQNKLEHEENSVNSKNNTKNNNINNDSAKKGKKSQKNSKLKEKESEKKNKVAQDLEGIQRSLSMVSNQSKEENEISTIKQKIKKAQRKQSESKVAEVTDCTELKNLYEQSKKYLKENANLDFTEINITFTKQKELKTITDLPNKLYKYISFIITNSNQLEYLTLNLNNIDMKNLAIRLASELPTSLKRLDLYLYKCNIHGKYEPNYFDELTQCFSKLQKLEKLWFDIGNNQGIPIEQFYNFLDNGLGKIKSLKVLDMIISNFKKPIRYDFFGEIAHKISKMKNIQELGFGYDDNSITDKGVQKLFETLTKKSTIKILELGFAMNQDLTDNCCNHIKKYIEKNQPDGFKLLLNNTGVDRLGKSILNSVKKKGYEFQFV</sequence>
<evidence type="ECO:0000313" key="3">
    <source>
        <dbReference type="EMBL" id="KRX10997.1"/>
    </source>
</evidence>
<keyword evidence="1" id="KW-0175">Coiled coil</keyword>
<feature type="compositionally biased region" description="Acidic residues" evidence="2">
    <location>
        <begin position="303"/>
        <end position="316"/>
    </location>
</feature>
<feature type="compositionally biased region" description="Basic and acidic residues" evidence="2">
    <location>
        <begin position="573"/>
        <end position="587"/>
    </location>
</feature>
<comment type="caution">
    <text evidence="3">The sequence shown here is derived from an EMBL/GenBank/DDBJ whole genome shotgun (WGS) entry which is preliminary data.</text>
</comment>
<keyword evidence="4" id="KW-1185">Reference proteome</keyword>
<evidence type="ECO:0000256" key="1">
    <source>
        <dbReference type="SAM" id="Coils"/>
    </source>
</evidence>
<feature type="compositionally biased region" description="Basic and acidic residues" evidence="2">
    <location>
        <begin position="524"/>
        <end position="544"/>
    </location>
</feature>
<dbReference type="SUPFAM" id="SSF52047">
    <property type="entry name" value="RNI-like"/>
    <property type="match status" value="1"/>
</dbReference>
<dbReference type="Proteomes" id="UP000054937">
    <property type="component" value="Unassembled WGS sequence"/>
</dbReference>
<feature type="compositionally biased region" description="Low complexity" evidence="2">
    <location>
        <begin position="545"/>
        <end position="560"/>
    </location>
</feature>
<organism evidence="3 4">
    <name type="scientific">Pseudocohnilembus persalinus</name>
    <name type="common">Ciliate</name>
    <dbReference type="NCBI Taxonomy" id="266149"/>
    <lineage>
        <taxon>Eukaryota</taxon>
        <taxon>Sar</taxon>
        <taxon>Alveolata</taxon>
        <taxon>Ciliophora</taxon>
        <taxon>Intramacronucleata</taxon>
        <taxon>Oligohymenophorea</taxon>
        <taxon>Scuticociliatia</taxon>
        <taxon>Philasterida</taxon>
        <taxon>Pseudocohnilembidae</taxon>
        <taxon>Pseudocohnilembus</taxon>
    </lineage>
</organism>
<dbReference type="InParanoid" id="A0A0V0R9N6"/>
<dbReference type="InterPro" id="IPR032675">
    <property type="entry name" value="LRR_dom_sf"/>
</dbReference>
<accession>A0A0V0R9N6</accession>
<feature type="coiled-coil region" evidence="1">
    <location>
        <begin position="180"/>
        <end position="207"/>
    </location>
</feature>
<dbReference type="Gene3D" id="3.80.10.10">
    <property type="entry name" value="Ribonuclease Inhibitor"/>
    <property type="match status" value="1"/>
</dbReference>
<feature type="compositionally biased region" description="Low complexity" evidence="2">
    <location>
        <begin position="461"/>
        <end position="471"/>
    </location>
</feature>
<dbReference type="AlphaFoldDB" id="A0A0V0R9N6"/>
<feature type="compositionally biased region" description="Low complexity" evidence="2">
    <location>
        <begin position="481"/>
        <end position="490"/>
    </location>
</feature>
<proteinExistence type="predicted"/>
<feature type="compositionally biased region" description="Basic and acidic residues" evidence="2">
    <location>
        <begin position="501"/>
        <end position="517"/>
    </location>
</feature>
<gene>
    <name evidence="3" type="ORF">PPERSA_03055</name>
</gene>
<dbReference type="EMBL" id="LDAU01000009">
    <property type="protein sequence ID" value="KRX10997.1"/>
    <property type="molecule type" value="Genomic_DNA"/>
</dbReference>
<reference evidence="3 4" key="1">
    <citation type="journal article" date="2015" name="Sci. Rep.">
        <title>Genome of the facultative scuticociliatosis pathogen Pseudocohnilembus persalinus provides insight into its virulence through horizontal gene transfer.</title>
        <authorList>
            <person name="Xiong J."/>
            <person name="Wang G."/>
            <person name="Cheng J."/>
            <person name="Tian M."/>
            <person name="Pan X."/>
            <person name="Warren A."/>
            <person name="Jiang C."/>
            <person name="Yuan D."/>
            <person name="Miao W."/>
        </authorList>
    </citation>
    <scope>NUCLEOTIDE SEQUENCE [LARGE SCALE GENOMIC DNA]</scope>
    <source>
        <strain evidence="3">36N120E</strain>
    </source>
</reference>